<comment type="caution">
    <text evidence="4">The sequence shown here is derived from an EMBL/GenBank/DDBJ whole genome shotgun (WGS) entry which is preliminary data.</text>
</comment>
<feature type="chain" id="PRO_5003840172" description="PAS domain-containing protein" evidence="2">
    <location>
        <begin position="22"/>
        <end position="1522"/>
    </location>
</feature>
<protein>
    <recommendedName>
        <fullName evidence="3">PAS domain-containing protein</fullName>
    </recommendedName>
</protein>
<feature type="region of interest" description="Disordered" evidence="1">
    <location>
        <begin position="22"/>
        <end position="52"/>
    </location>
</feature>
<dbReference type="InterPro" id="IPR015943">
    <property type="entry name" value="WD40/YVTN_repeat-like_dom_sf"/>
</dbReference>
<accession>K0RD32</accession>
<evidence type="ECO:0000259" key="3">
    <source>
        <dbReference type="PROSITE" id="PS50112"/>
    </source>
</evidence>
<reference evidence="4 5" key="1">
    <citation type="journal article" date="2012" name="Genome Biol.">
        <title>Genome and low-iron response of an oceanic diatom adapted to chronic iron limitation.</title>
        <authorList>
            <person name="Lommer M."/>
            <person name="Specht M."/>
            <person name="Roy A.S."/>
            <person name="Kraemer L."/>
            <person name="Andreson R."/>
            <person name="Gutowska M.A."/>
            <person name="Wolf J."/>
            <person name="Bergner S.V."/>
            <person name="Schilhabel M.B."/>
            <person name="Klostermeier U.C."/>
            <person name="Beiko R.G."/>
            <person name="Rosenstiel P."/>
            <person name="Hippler M."/>
            <person name="Laroche J."/>
        </authorList>
    </citation>
    <scope>NUCLEOTIDE SEQUENCE [LARGE SCALE GENOMIC DNA]</scope>
    <source>
        <strain evidence="4 5">CCMP1005</strain>
    </source>
</reference>
<feature type="domain" description="PAS" evidence="3">
    <location>
        <begin position="863"/>
        <end position="899"/>
    </location>
</feature>
<dbReference type="EMBL" id="AGNL01047421">
    <property type="protein sequence ID" value="EJK47006.1"/>
    <property type="molecule type" value="Genomic_DNA"/>
</dbReference>
<feature type="compositionally biased region" description="Polar residues" evidence="1">
    <location>
        <begin position="147"/>
        <end position="158"/>
    </location>
</feature>
<gene>
    <name evidence="4" type="ORF">THAOC_34303</name>
</gene>
<dbReference type="PROSITE" id="PS50112">
    <property type="entry name" value="PAS"/>
    <property type="match status" value="1"/>
</dbReference>
<proteinExistence type="predicted"/>
<dbReference type="Proteomes" id="UP000266841">
    <property type="component" value="Unassembled WGS sequence"/>
</dbReference>
<dbReference type="Pfam" id="PF05787">
    <property type="entry name" value="PhoX"/>
    <property type="match status" value="1"/>
</dbReference>
<evidence type="ECO:0000313" key="5">
    <source>
        <dbReference type="Proteomes" id="UP000266841"/>
    </source>
</evidence>
<dbReference type="PANTHER" id="PTHR35399">
    <property type="entry name" value="SLR8030 PROTEIN"/>
    <property type="match status" value="1"/>
</dbReference>
<dbReference type="Gene3D" id="2.130.10.10">
    <property type="entry name" value="YVTN repeat-like/Quinoprotein amine dehydrogenase"/>
    <property type="match status" value="1"/>
</dbReference>
<name>K0RD32_THAOC</name>
<evidence type="ECO:0000256" key="1">
    <source>
        <dbReference type="SAM" id="MobiDB-lite"/>
    </source>
</evidence>
<dbReference type="SUPFAM" id="SSF63825">
    <property type="entry name" value="YWTD domain"/>
    <property type="match status" value="1"/>
</dbReference>
<evidence type="ECO:0000256" key="2">
    <source>
        <dbReference type="SAM" id="SignalP"/>
    </source>
</evidence>
<feature type="signal peptide" evidence="2">
    <location>
        <begin position="1"/>
        <end position="21"/>
    </location>
</feature>
<dbReference type="eggNOG" id="ENOG502S43H">
    <property type="taxonomic scope" value="Eukaryota"/>
</dbReference>
<sequence>MTKAILLLLLFLGHSADVASSQHVGDYSAGRTRSLRPRHRNSENGRRSIQCPTRRHKEDCEKQPACAWLERRCVNDPPTCTSFHHVRSCEQSDLDCKWKDMACSDRELTPEEVVHTTSLDSANEDSTDTVVDDDTSSREDALKISTPWPTYSPTMTQEPSGDYFASSRGETAEMKVDGCKPIGSRRGAGPAPTPSYTATPTTEEVTFRRGDLRKDIERFGFKVSKAVNVRMLAKAGLRPNLASGTKADIAFHAAPDGAAVIELSDGRYAYVSNSEVTQGGGGVYAMYFDHYGNVDDYKQLLSGTTRNCSGGATPWNTYVSCEETGRGQVDPDPSSPHFDTPEVTKLGEEGGNYEAVAVDNTNPRQPIFFLTEDHEFGALRKFTPPLSPGKTAGWETLHDEGGIMEYLVFLNHETFVWSCDEEAARKSQSIYFPNVEGINYHDGKLYFVSKRTSFLYVLDFDTGTYVSSNTKDFSMYDGEFQASPDNLVRTEEGKFLYFTEDGGKTPGVYAVDESGNSYAIFEAYGSMYHGDEATGLAFSPDGTRMYACFQDCGCEVSGDPDCGCLIEFRRDDGRTFDGRAMGLNGRRALKSFRGGGMSLDNTEETAEETAEEPRQQHDGAPSASGALPQQHSNPMPPWYYAFSQVTGAYLPYTYYWHQMQQLHSARGMLPMAPPGPATYQLRPAPPQAGQAQMHPHQHARPPTESIPEKPSGDNVGAGGIVSSEDEGSNDDTSGKSIKAGANVDSNEATGLGEVSKTRAAADADEIAIPERRHDVAVADLITNGFSFEDLCNKINNHKYIAVKGGWDHKGSEVLMTHHLQAFMARESSCLGSCRDEKEKSRRFLMKNMRPVDACEIPQLQIDEGIIRDWNRSLVDLTGIKREEVVGNSYADMLDQWLPNLSREYKKAAVEWLAADDVESCYNCMEIRRVDYLFPLALPVRSEPRVYAYSRYKDYGDEYVELLVARTHRLQDIYPQWDRRDIDQYDKTKKSWKYDTTGWIGGAEYTLRRKQIVPSLQQLCKDILPSGVVDDNGMLVPHEVVAAASEEEAQDKDSTDSNTDKFQRITDFARSCDSVGFKYIREVLWNVRHGHVFSKVNNKIYSFTQDWSSNPVTEEVHRLIFSVLGGAELIKQTVEKGKLAWRLAFKPGKPGMDRSLRRELDKKKEDWGTKWRVFRSNVLPVVQENPLSRPMCLASNSPLHYPSIDDPRRTLLTLKIDGHECRNGYGDDLEPFQLSATIQVPASLNFFQLHRVVNQTVNASSDCEHQTHKWSFVNLAYEWHFSSGSTLTNERCQLVELGTTYDQSWSRERRSGYTFGSLFEQGRAIRQRISKTGAYNQKVRFECGRHDGYYGGYLDEETGEDKIHACIHSTCISALFTNPGITALLQQGHKHEECQTNYKVTCSKVESYVGPMPQNPKINVMLSKCLRGTPQDPEMWSAKEANEQLFKDRGCLRRMLLDFDSETCMQVMPWCHEDHSDYVLLLRDRREKKPPRPLATELVGPGQRSLHLLGEPPLPGSDNSSRM</sequence>
<dbReference type="OrthoDB" id="42504at2759"/>
<keyword evidence="5" id="KW-1185">Reference proteome</keyword>
<feature type="region of interest" description="Disordered" evidence="1">
    <location>
        <begin position="592"/>
        <end position="630"/>
    </location>
</feature>
<feature type="region of interest" description="Disordered" evidence="1">
    <location>
        <begin position="122"/>
        <end position="158"/>
    </location>
</feature>
<dbReference type="PANTHER" id="PTHR35399:SF2">
    <property type="entry name" value="DUF839 DOMAIN-CONTAINING PROTEIN"/>
    <property type="match status" value="1"/>
</dbReference>
<feature type="region of interest" description="Disordered" evidence="1">
    <location>
        <begin position="673"/>
        <end position="758"/>
    </location>
</feature>
<feature type="region of interest" description="Disordered" evidence="1">
    <location>
        <begin position="179"/>
        <end position="201"/>
    </location>
</feature>
<evidence type="ECO:0000313" key="4">
    <source>
        <dbReference type="EMBL" id="EJK47006.1"/>
    </source>
</evidence>
<organism evidence="4 5">
    <name type="scientific">Thalassiosira oceanica</name>
    <name type="common">Marine diatom</name>
    <dbReference type="NCBI Taxonomy" id="159749"/>
    <lineage>
        <taxon>Eukaryota</taxon>
        <taxon>Sar</taxon>
        <taxon>Stramenopiles</taxon>
        <taxon>Ochrophyta</taxon>
        <taxon>Bacillariophyta</taxon>
        <taxon>Coscinodiscophyceae</taxon>
        <taxon>Thalassiosirophycidae</taxon>
        <taxon>Thalassiosirales</taxon>
        <taxon>Thalassiosiraceae</taxon>
        <taxon>Thalassiosira</taxon>
    </lineage>
</organism>
<feature type="compositionally biased region" description="Low complexity" evidence="1">
    <location>
        <begin position="188"/>
        <end position="201"/>
    </location>
</feature>
<feature type="compositionally biased region" description="Acidic residues" evidence="1">
    <location>
        <begin position="122"/>
        <end position="134"/>
    </location>
</feature>
<dbReference type="InterPro" id="IPR008557">
    <property type="entry name" value="PhoX"/>
</dbReference>
<feature type="compositionally biased region" description="Acidic residues" evidence="1">
    <location>
        <begin position="601"/>
        <end position="610"/>
    </location>
</feature>
<keyword evidence="2" id="KW-0732">Signal</keyword>
<feature type="region of interest" description="Disordered" evidence="1">
    <location>
        <begin position="1490"/>
        <end position="1522"/>
    </location>
</feature>
<dbReference type="InterPro" id="IPR000014">
    <property type="entry name" value="PAS"/>
</dbReference>